<keyword evidence="9" id="KW-1185">Reference proteome</keyword>
<keyword evidence="3" id="KW-0238">DNA-binding</keyword>
<evidence type="ECO:0000256" key="2">
    <source>
        <dbReference type="ARBA" id="ARBA00023015"/>
    </source>
</evidence>
<proteinExistence type="predicted"/>
<organism evidence="8 9">
    <name type="scientific">Jiella sonneratiae</name>
    <dbReference type="NCBI Taxonomy" id="2816856"/>
    <lineage>
        <taxon>Bacteria</taxon>
        <taxon>Pseudomonadati</taxon>
        <taxon>Pseudomonadota</taxon>
        <taxon>Alphaproteobacteria</taxon>
        <taxon>Hyphomicrobiales</taxon>
        <taxon>Aurantimonadaceae</taxon>
        <taxon>Jiella</taxon>
    </lineage>
</organism>
<evidence type="ECO:0000313" key="8">
    <source>
        <dbReference type="EMBL" id="MBO0903719.1"/>
    </source>
</evidence>
<dbReference type="InterPro" id="IPR008920">
    <property type="entry name" value="TF_FadR/GntR_C"/>
</dbReference>
<dbReference type="PRINTS" id="PR00035">
    <property type="entry name" value="HTHGNTR"/>
</dbReference>
<dbReference type="PANTHER" id="PTHR43537">
    <property type="entry name" value="TRANSCRIPTIONAL REGULATOR, GNTR FAMILY"/>
    <property type="match status" value="1"/>
</dbReference>
<reference evidence="8 9" key="1">
    <citation type="submission" date="2021-03" db="EMBL/GenBank/DDBJ databases">
        <title>Whole genome sequence of Jiella sp. MQZ13P-4.</title>
        <authorList>
            <person name="Tuo L."/>
        </authorList>
    </citation>
    <scope>NUCLEOTIDE SEQUENCE [LARGE SCALE GENOMIC DNA]</scope>
    <source>
        <strain evidence="8 9">MQZ13P-4</strain>
    </source>
</reference>
<feature type="domain" description="HTH gntR-type" evidence="7">
    <location>
        <begin position="17"/>
        <end position="85"/>
    </location>
</feature>
<dbReference type="Gene3D" id="1.20.120.530">
    <property type="entry name" value="GntR ligand-binding domain-like"/>
    <property type="match status" value="1"/>
</dbReference>
<evidence type="ECO:0000313" key="9">
    <source>
        <dbReference type="Proteomes" id="UP000664288"/>
    </source>
</evidence>
<dbReference type="RefSeq" id="WP_207350357.1">
    <property type="nucleotide sequence ID" value="NZ_JAFMPY010000007.1"/>
</dbReference>
<dbReference type="Pfam" id="PF07729">
    <property type="entry name" value="FCD"/>
    <property type="match status" value="1"/>
</dbReference>
<sequence>MSSEASDAKPYRGKPRTSLADRVYHLLYSRISNGDYAANGKLPTEAKLALEFDVSRPVLRAALERLRADGLVYSRQGAGSYVRSPRSKSLGFAKVETIADIQRCYEFRLTIETEAAFMAAERRNEAVMGEIQEALDLLDVATGSLTHREDADFAFHLAVTRAANNQYYEASMRALREHIHVGMKMHGQSLMSDAPKGLREVLAEHNAIFAAIRERRARDAREAMRQHIINSRDRLFGGQLIDLSL</sequence>
<evidence type="ECO:0000256" key="1">
    <source>
        <dbReference type="ARBA" id="ARBA00022491"/>
    </source>
</evidence>
<keyword evidence="2" id="KW-0805">Transcription regulation</keyword>
<comment type="function">
    <text evidence="5">Transcriptional repressor for the pyruvate dehydrogenase complex genes aceEF and lpd.</text>
</comment>
<keyword evidence="4" id="KW-0804">Transcription</keyword>
<dbReference type="SUPFAM" id="SSF46785">
    <property type="entry name" value="Winged helix' DNA-binding domain"/>
    <property type="match status" value="1"/>
</dbReference>
<evidence type="ECO:0000256" key="3">
    <source>
        <dbReference type="ARBA" id="ARBA00023125"/>
    </source>
</evidence>
<dbReference type="PANTHER" id="PTHR43537:SF34">
    <property type="entry name" value="PYRUVATE DEHYDROGENASE COMPLEX REPRESSOR"/>
    <property type="match status" value="1"/>
</dbReference>
<gene>
    <name evidence="8" type="ORF">J1C47_08695</name>
</gene>
<evidence type="ECO:0000256" key="5">
    <source>
        <dbReference type="ARBA" id="ARBA00037357"/>
    </source>
</evidence>
<dbReference type="PROSITE" id="PS50949">
    <property type="entry name" value="HTH_GNTR"/>
    <property type="match status" value="1"/>
</dbReference>
<dbReference type="Gene3D" id="1.10.10.10">
    <property type="entry name" value="Winged helix-like DNA-binding domain superfamily/Winged helix DNA-binding domain"/>
    <property type="match status" value="1"/>
</dbReference>
<dbReference type="InterPro" id="IPR036390">
    <property type="entry name" value="WH_DNA-bd_sf"/>
</dbReference>
<dbReference type="InterPro" id="IPR011711">
    <property type="entry name" value="GntR_C"/>
</dbReference>
<dbReference type="SMART" id="SM00345">
    <property type="entry name" value="HTH_GNTR"/>
    <property type="match status" value="1"/>
</dbReference>
<keyword evidence="1" id="KW-0678">Repressor</keyword>
<evidence type="ECO:0000256" key="6">
    <source>
        <dbReference type="ARBA" id="ARBA00039592"/>
    </source>
</evidence>
<dbReference type="Pfam" id="PF00392">
    <property type="entry name" value="GntR"/>
    <property type="match status" value="1"/>
</dbReference>
<protein>
    <recommendedName>
        <fullName evidence="6">Pyruvate dehydrogenase complex repressor</fullName>
    </recommendedName>
</protein>
<dbReference type="CDD" id="cd07377">
    <property type="entry name" value="WHTH_GntR"/>
    <property type="match status" value="1"/>
</dbReference>
<name>A0ABS3J219_9HYPH</name>
<dbReference type="SUPFAM" id="SSF48008">
    <property type="entry name" value="GntR ligand-binding domain-like"/>
    <property type="match status" value="1"/>
</dbReference>
<dbReference type="EMBL" id="JAFMPY010000007">
    <property type="protein sequence ID" value="MBO0903719.1"/>
    <property type="molecule type" value="Genomic_DNA"/>
</dbReference>
<dbReference type="InterPro" id="IPR036388">
    <property type="entry name" value="WH-like_DNA-bd_sf"/>
</dbReference>
<evidence type="ECO:0000256" key="4">
    <source>
        <dbReference type="ARBA" id="ARBA00023163"/>
    </source>
</evidence>
<comment type="caution">
    <text evidence="8">The sequence shown here is derived from an EMBL/GenBank/DDBJ whole genome shotgun (WGS) entry which is preliminary data.</text>
</comment>
<evidence type="ECO:0000259" key="7">
    <source>
        <dbReference type="PROSITE" id="PS50949"/>
    </source>
</evidence>
<dbReference type="Proteomes" id="UP000664288">
    <property type="component" value="Unassembled WGS sequence"/>
</dbReference>
<accession>A0ABS3J219</accession>
<dbReference type="SMART" id="SM00895">
    <property type="entry name" value="FCD"/>
    <property type="match status" value="1"/>
</dbReference>
<dbReference type="InterPro" id="IPR000524">
    <property type="entry name" value="Tscrpt_reg_HTH_GntR"/>
</dbReference>